<evidence type="ECO:0000313" key="3">
    <source>
        <dbReference type="Proteomes" id="UP001335729"/>
    </source>
</evidence>
<accession>A0ABU7MVM7</accession>
<evidence type="ECO:0000256" key="1">
    <source>
        <dbReference type="SAM" id="MobiDB-lite"/>
    </source>
</evidence>
<protein>
    <submittedName>
        <fullName evidence="2">WXG100 family type VII secretion target</fullName>
    </submittedName>
</protein>
<sequence length="110" mass="11523">MSSDGLEVDPAVLWAASRSVMQTADSSTPQLRSQDSVVRDCGAGWATHARVGFADFATRLEDNTAVLERALIGLASTTAAAAARYERSDADNAAGLTPEAGSTDETHLRL</sequence>
<dbReference type="RefSeq" id="WP_330505750.1">
    <property type="nucleotide sequence ID" value="NZ_JAZDUE010000012.1"/>
</dbReference>
<gene>
    <name evidence="2" type="ORF">V1Y59_14905</name>
</gene>
<name>A0ABU7MVM7_9ACTN</name>
<proteinExistence type="predicted"/>
<feature type="region of interest" description="Disordered" evidence="1">
    <location>
        <begin position="88"/>
        <end position="110"/>
    </location>
</feature>
<comment type="caution">
    <text evidence="2">The sequence shown here is derived from an EMBL/GenBank/DDBJ whole genome shotgun (WGS) entry which is preliminary data.</text>
</comment>
<keyword evidence="3" id="KW-1185">Reference proteome</keyword>
<dbReference type="Proteomes" id="UP001335729">
    <property type="component" value="Unassembled WGS sequence"/>
</dbReference>
<reference evidence="2 3" key="1">
    <citation type="submission" date="2024-01" db="EMBL/GenBank/DDBJ databases">
        <title>Draft genome sequence of Gordonia sp. PKS22-38.</title>
        <authorList>
            <person name="Suphannarot A."/>
            <person name="Mingma R."/>
        </authorList>
    </citation>
    <scope>NUCLEOTIDE SEQUENCE [LARGE SCALE GENOMIC DNA]</scope>
    <source>
        <strain evidence="2 3">PKS22-38</strain>
    </source>
</reference>
<evidence type="ECO:0000313" key="2">
    <source>
        <dbReference type="EMBL" id="MEE4024373.1"/>
    </source>
</evidence>
<dbReference type="Pfam" id="PF06013">
    <property type="entry name" value="WXG100"/>
    <property type="match status" value="1"/>
</dbReference>
<dbReference type="Gene3D" id="1.10.287.1060">
    <property type="entry name" value="ESAT-6-like"/>
    <property type="match status" value="1"/>
</dbReference>
<organism evidence="2 3">
    <name type="scientific">Gordonia prachuapensis</name>
    <dbReference type="NCBI Taxonomy" id="3115651"/>
    <lineage>
        <taxon>Bacteria</taxon>
        <taxon>Bacillati</taxon>
        <taxon>Actinomycetota</taxon>
        <taxon>Actinomycetes</taxon>
        <taxon>Mycobacteriales</taxon>
        <taxon>Gordoniaceae</taxon>
        <taxon>Gordonia</taxon>
    </lineage>
</organism>
<dbReference type="InterPro" id="IPR010310">
    <property type="entry name" value="T7SS_ESAT-6-like"/>
</dbReference>
<dbReference type="EMBL" id="JAZDUE010000012">
    <property type="protein sequence ID" value="MEE4024373.1"/>
    <property type="molecule type" value="Genomic_DNA"/>
</dbReference>
<dbReference type="InterPro" id="IPR036689">
    <property type="entry name" value="ESAT-6-like_sf"/>
</dbReference>
<dbReference type="SUPFAM" id="SSF140453">
    <property type="entry name" value="EsxAB dimer-like"/>
    <property type="match status" value="1"/>
</dbReference>